<dbReference type="Proteomes" id="UP001295444">
    <property type="component" value="Chromosome 06"/>
</dbReference>
<proteinExistence type="predicted"/>
<keyword evidence="2" id="KW-1185">Reference proteome</keyword>
<protein>
    <submittedName>
        <fullName evidence="1">Uncharacterized protein</fullName>
    </submittedName>
</protein>
<dbReference type="AlphaFoldDB" id="A0AAD1SME5"/>
<reference evidence="1" key="1">
    <citation type="submission" date="2022-03" db="EMBL/GenBank/DDBJ databases">
        <authorList>
            <person name="Alioto T."/>
            <person name="Alioto T."/>
            <person name="Gomez Garrido J."/>
        </authorList>
    </citation>
    <scope>NUCLEOTIDE SEQUENCE</scope>
</reference>
<evidence type="ECO:0000313" key="1">
    <source>
        <dbReference type="EMBL" id="CAH2302001.1"/>
    </source>
</evidence>
<name>A0AAD1SME5_PELCU</name>
<gene>
    <name evidence="1" type="ORF">PECUL_23A060856</name>
</gene>
<sequence length="105" mass="11823">MLAYFLFQEKIPELENSSSGPKEHIAVYMTKLPPLHNNRLQYCEMTLKPVDISKQCHQGCENKTGCIRLPKISDTCQHSSNREVDVKPAGPVPKVVESAMTHMVV</sequence>
<organism evidence="1 2">
    <name type="scientific">Pelobates cultripes</name>
    <name type="common">Western spadefoot toad</name>
    <dbReference type="NCBI Taxonomy" id="61616"/>
    <lineage>
        <taxon>Eukaryota</taxon>
        <taxon>Metazoa</taxon>
        <taxon>Chordata</taxon>
        <taxon>Craniata</taxon>
        <taxon>Vertebrata</taxon>
        <taxon>Euteleostomi</taxon>
        <taxon>Amphibia</taxon>
        <taxon>Batrachia</taxon>
        <taxon>Anura</taxon>
        <taxon>Pelobatoidea</taxon>
        <taxon>Pelobatidae</taxon>
        <taxon>Pelobates</taxon>
    </lineage>
</organism>
<evidence type="ECO:0000313" key="2">
    <source>
        <dbReference type="Proteomes" id="UP001295444"/>
    </source>
</evidence>
<accession>A0AAD1SME5</accession>
<dbReference type="EMBL" id="OW240917">
    <property type="protein sequence ID" value="CAH2302001.1"/>
    <property type="molecule type" value="Genomic_DNA"/>
</dbReference>